<evidence type="ECO:0000313" key="1">
    <source>
        <dbReference type="EMBL" id="SJL09000.1"/>
    </source>
</evidence>
<reference evidence="2" key="1">
    <citation type="journal article" date="2017" name="Nat. Ecol. Evol.">
        <title>Genome expansion and lineage-specific genetic innovations in the forest pathogenic fungi Armillaria.</title>
        <authorList>
            <person name="Sipos G."/>
            <person name="Prasanna A.N."/>
            <person name="Walter M.C."/>
            <person name="O'Connor E."/>
            <person name="Balint B."/>
            <person name="Krizsan K."/>
            <person name="Kiss B."/>
            <person name="Hess J."/>
            <person name="Varga T."/>
            <person name="Slot J."/>
            <person name="Riley R."/>
            <person name="Boka B."/>
            <person name="Rigling D."/>
            <person name="Barry K."/>
            <person name="Lee J."/>
            <person name="Mihaltcheva S."/>
            <person name="LaButti K."/>
            <person name="Lipzen A."/>
            <person name="Waldron R."/>
            <person name="Moloney N.M."/>
            <person name="Sperisen C."/>
            <person name="Kredics L."/>
            <person name="Vagvoelgyi C."/>
            <person name="Patrignani A."/>
            <person name="Fitzpatrick D."/>
            <person name="Nagy I."/>
            <person name="Doyle S."/>
            <person name="Anderson J.B."/>
            <person name="Grigoriev I.V."/>
            <person name="Gueldener U."/>
            <person name="Muensterkoetter M."/>
            <person name="Nagy L.G."/>
        </authorList>
    </citation>
    <scope>NUCLEOTIDE SEQUENCE [LARGE SCALE GENOMIC DNA]</scope>
    <source>
        <strain evidence="2">C18/9</strain>
    </source>
</reference>
<sequence>MDTGKFKSQSSGDWFKRYMDVIIHGESDHWEQTHLMYESLPKVTLSALTETGQEESSIPVPKQRRYTGSKPVISSSLAGTLCSDLGVDGMLEQLNTTLGTSYTLETPGLSFLLNSYISKNYDFDSQYVREARDQEMRHDVLGNERIISHWVPPRRVWDLYSNRVTPCWISQQMPWGISHAWMNEGDRKNVLTPINREEWPAPIPCDANLDLIRIEMLNAGAEYVWLDVLCLRQKGGPGEGLRAEEWKLDVPTIGWVYYRAKKVVCYFCGLGLPLSFKVEDDFDDDRCWFRRAWTLQEIHEDMIMGGKTSDGMIMQADTQARFNKELSSLQSIRDPSRRSVFDLLSLMQSRVSSYPVDKVAGLVYPLVRKTTPVYNWTQSEEDAWTALVNEMNGHYGGQMLFLYSAQGNGRKFWRPSWKQAMTEKLPSSAKLATLWSWVCHTEEMDDSYEGPLIESCYVQGLAQRDLEGRPRWGQLVVEDGTDARTKGVFAITATHEYMIPDGSYTLLGSTAISDDVMYWVVGERLSDQRFKKLSVFEMPGREEQLKLKKLGIAKESRTFLA</sequence>
<protein>
    <recommendedName>
        <fullName evidence="3">Heterokaryon incompatibility domain-containing protein</fullName>
    </recommendedName>
</protein>
<dbReference type="AlphaFoldDB" id="A0A284RJR9"/>
<gene>
    <name evidence="1" type="ORF">ARMOST_12376</name>
</gene>
<evidence type="ECO:0008006" key="3">
    <source>
        <dbReference type="Google" id="ProtNLM"/>
    </source>
</evidence>
<proteinExistence type="predicted"/>
<dbReference type="Proteomes" id="UP000219338">
    <property type="component" value="Unassembled WGS sequence"/>
</dbReference>
<dbReference type="OrthoDB" id="5418601at2759"/>
<evidence type="ECO:0000313" key="2">
    <source>
        <dbReference type="Proteomes" id="UP000219338"/>
    </source>
</evidence>
<accession>A0A284RJR9</accession>
<organism evidence="1 2">
    <name type="scientific">Armillaria ostoyae</name>
    <name type="common">Armillaria root rot fungus</name>
    <dbReference type="NCBI Taxonomy" id="47428"/>
    <lineage>
        <taxon>Eukaryota</taxon>
        <taxon>Fungi</taxon>
        <taxon>Dikarya</taxon>
        <taxon>Basidiomycota</taxon>
        <taxon>Agaricomycotina</taxon>
        <taxon>Agaricomycetes</taxon>
        <taxon>Agaricomycetidae</taxon>
        <taxon>Agaricales</taxon>
        <taxon>Marasmiineae</taxon>
        <taxon>Physalacriaceae</taxon>
        <taxon>Armillaria</taxon>
    </lineage>
</organism>
<keyword evidence="2" id="KW-1185">Reference proteome</keyword>
<dbReference type="EMBL" id="FUEG01000010">
    <property type="protein sequence ID" value="SJL09000.1"/>
    <property type="molecule type" value="Genomic_DNA"/>
</dbReference>
<name>A0A284RJR9_ARMOS</name>